<dbReference type="AlphaFoldDB" id="A0A9D4N1F4"/>
<evidence type="ECO:0000313" key="3">
    <source>
        <dbReference type="Proteomes" id="UP000828390"/>
    </source>
</evidence>
<sequence length="237" mass="26118">MYLQNNNNNIKHNDLQGINATNTGLMNNLRASLYTYIGTEYAWAVIARLMRHSHHKRLAPPFPVYFRHAYEREKLLGTGLCAITLIKHSLPSLQHIGSTFCAGHANVVPTFCARHAHIVPTLSAGHAHIVPTFCAGHAHIVTTFCAGHAHIMPTFCVGHAHTVPTFCAGYAHIVPTFCAVTMPRLSGHQPDTHRQSPRPSALVPRPSGQLQETPRQSATMQRPSAHLQEILKQSSTE</sequence>
<evidence type="ECO:0000256" key="1">
    <source>
        <dbReference type="SAM" id="MobiDB-lite"/>
    </source>
</evidence>
<proteinExistence type="predicted"/>
<gene>
    <name evidence="2" type="ORF">DPMN_010089</name>
</gene>
<reference evidence="2" key="1">
    <citation type="journal article" date="2019" name="bioRxiv">
        <title>The Genome of the Zebra Mussel, Dreissena polymorpha: A Resource for Invasive Species Research.</title>
        <authorList>
            <person name="McCartney M.A."/>
            <person name="Auch B."/>
            <person name="Kono T."/>
            <person name="Mallez S."/>
            <person name="Zhang Y."/>
            <person name="Obille A."/>
            <person name="Becker A."/>
            <person name="Abrahante J.E."/>
            <person name="Garbe J."/>
            <person name="Badalamenti J.P."/>
            <person name="Herman A."/>
            <person name="Mangelson H."/>
            <person name="Liachko I."/>
            <person name="Sullivan S."/>
            <person name="Sone E.D."/>
            <person name="Koren S."/>
            <person name="Silverstein K.A.T."/>
            <person name="Beckman K.B."/>
            <person name="Gohl D.M."/>
        </authorList>
    </citation>
    <scope>NUCLEOTIDE SEQUENCE</scope>
    <source>
        <strain evidence="2">Duluth1</strain>
        <tissue evidence="2">Whole animal</tissue>
    </source>
</reference>
<accession>A0A9D4N1F4</accession>
<name>A0A9D4N1F4_DREPO</name>
<protein>
    <submittedName>
        <fullName evidence="2">Uncharacterized protein</fullName>
    </submittedName>
</protein>
<feature type="compositionally biased region" description="Polar residues" evidence="1">
    <location>
        <begin position="208"/>
        <end position="222"/>
    </location>
</feature>
<reference evidence="2" key="2">
    <citation type="submission" date="2020-11" db="EMBL/GenBank/DDBJ databases">
        <authorList>
            <person name="McCartney M.A."/>
            <person name="Auch B."/>
            <person name="Kono T."/>
            <person name="Mallez S."/>
            <person name="Becker A."/>
            <person name="Gohl D.M."/>
            <person name="Silverstein K.A.T."/>
            <person name="Koren S."/>
            <person name="Bechman K.B."/>
            <person name="Herman A."/>
            <person name="Abrahante J.E."/>
            <person name="Garbe J."/>
        </authorList>
    </citation>
    <scope>NUCLEOTIDE SEQUENCE</scope>
    <source>
        <strain evidence="2">Duluth1</strain>
        <tissue evidence="2">Whole animal</tissue>
    </source>
</reference>
<comment type="caution">
    <text evidence="2">The sequence shown here is derived from an EMBL/GenBank/DDBJ whole genome shotgun (WGS) entry which is preliminary data.</text>
</comment>
<organism evidence="2 3">
    <name type="scientific">Dreissena polymorpha</name>
    <name type="common">Zebra mussel</name>
    <name type="synonym">Mytilus polymorpha</name>
    <dbReference type="NCBI Taxonomy" id="45954"/>
    <lineage>
        <taxon>Eukaryota</taxon>
        <taxon>Metazoa</taxon>
        <taxon>Spiralia</taxon>
        <taxon>Lophotrochozoa</taxon>
        <taxon>Mollusca</taxon>
        <taxon>Bivalvia</taxon>
        <taxon>Autobranchia</taxon>
        <taxon>Heteroconchia</taxon>
        <taxon>Euheterodonta</taxon>
        <taxon>Imparidentia</taxon>
        <taxon>Neoheterodontei</taxon>
        <taxon>Myida</taxon>
        <taxon>Dreissenoidea</taxon>
        <taxon>Dreissenidae</taxon>
        <taxon>Dreissena</taxon>
    </lineage>
</organism>
<dbReference type="EMBL" id="JAIWYP010000001">
    <property type="protein sequence ID" value="KAH3886088.1"/>
    <property type="molecule type" value="Genomic_DNA"/>
</dbReference>
<dbReference type="Proteomes" id="UP000828390">
    <property type="component" value="Unassembled WGS sequence"/>
</dbReference>
<feature type="region of interest" description="Disordered" evidence="1">
    <location>
        <begin position="187"/>
        <end position="237"/>
    </location>
</feature>
<evidence type="ECO:0000313" key="2">
    <source>
        <dbReference type="EMBL" id="KAH3886088.1"/>
    </source>
</evidence>
<keyword evidence="3" id="KW-1185">Reference proteome</keyword>